<dbReference type="Proteomes" id="UP000784294">
    <property type="component" value="Unassembled WGS sequence"/>
</dbReference>
<dbReference type="InterPro" id="IPR015919">
    <property type="entry name" value="Cadherin-like_sf"/>
</dbReference>
<accession>A0A3S5BB14</accession>
<comment type="caution">
    <text evidence="1">The sequence shown here is derived from an EMBL/GenBank/DDBJ whole genome shotgun (WGS) entry which is preliminary data.</text>
</comment>
<dbReference type="GO" id="GO:0016020">
    <property type="term" value="C:membrane"/>
    <property type="evidence" value="ECO:0007669"/>
    <property type="project" value="InterPro"/>
</dbReference>
<keyword evidence="2" id="KW-1185">Reference proteome</keyword>
<dbReference type="EMBL" id="CAAALY010260151">
    <property type="protein sequence ID" value="VEL39120.1"/>
    <property type="molecule type" value="Genomic_DNA"/>
</dbReference>
<sequence length="59" mass="6271">MIGTKIGTLAATTTDPRPVWVYSLSGTDANTFVVNSGTGEILLAKPLDVTRIQVSCYLN</sequence>
<protein>
    <recommendedName>
        <fullName evidence="3">Cadherin domain-containing protein</fullName>
    </recommendedName>
</protein>
<evidence type="ECO:0000313" key="1">
    <source>
        <dbReference type="EMBL" id="VEL39120.1"/>
    </source>
</evidence>
<evidence type="ECO:0008006" key="3">
    <source>
        <dbReference type="Google" id="ProtNLM"/>
    </source>
</evidence>
<dbReference type="Gene3D" id="2.60.40.60">
    <property type="entry name" value="Cadherins"/>
    <property type="match status" value="1"/>
</dbReference>
<dbReference type="GO" id="GO:0005509">
    <property type="term" value="F:calcium ion binding"/>
    <property type="evidence" value="ECO:0007669"/>
    <property type="project" value="InterPro"/>
</dbReference>
<dbReference type="CDD" id="cd11304">
    <property type="entry name" value="Cadherin_repeat"/>
    <property type="match status" value="1"/>
</dbReference>
<dbReference type="OrthoDB" id="9946173at2759"/>
<gene>
    <name evidence="1" type="ORF">PXEA_LOCUS32560</name>
</gene>
<reference evidence="1" key="1">
    <citation type="submission" date="2018-11" db="EMBL/GenBank/DDBJ databases">
        <authorList>
            <consortium name="Pathogen Informatics"/>
        </authorList>
    </citation>
    <scope>NUCLEOTIDE SEQUENCE</scope>
</reference>
<dbReference type="SUPFAM" id="SSF49313">
    <property type="entry name" value="Cadherin-like"/>
    <property type="match status" value="1"/>
</dbReference>
<evidence type="ECO:0000313" key="2">
    <source>
        <dbReference type="Proteomes" id="UP000784294"/>
    </source>
</evidence>
<proteinExistence type="predicted"/>
<dbReference type="AlphaFoldDB" id="A0A3S5BB14"/>
<name>A0A3S5BB14_9PLAT</name>
<organism evidence="1 2">
    <name type="scientific">Protopolystoma xenopodis</name>
    <dbReference type="NCBI Taxonomy" id="117903"/>
    <lineage>
        <taxon>Eukaryota</taxon>
        <taxon>Metazoa</taxon>
        <taxon>Spiralia</taxon>
        <taxon>Lophotrochozoa</taxon>
        <taxon>Platyhelminthes</taxon>
        <taxon>Monogenea</taxon>
        <taxon>Polyopisthocotylea</taxon>
        <taxon>Polystomatidea</taxon>
        <taxon>Polystomatidae</taxon>
        <taxon>Protopolystoma</taxon>
    </lineage>
</organism>